<dbReference type="STRING" id="1071380.I2GWI8"/>
<evidence type="ECO:0000259" key="6">
    <source>
        <dbReference type="Pfam" id="PF08510"/>
    </source>
</evidence>
<protein>
    <recommendedName>
        <fullName evidence="6">PIG-P domain-containing protein</fullName>
    </recommendedName>
</protein>
<feature type="domain" description="PIG-P" evidence="6">
    <location>
        <begin position="15"/>
        <end position="144"/>
    </location>
</feature>
<dbReference type="InterPro" id="IPR013717">
    <property type="entry name" value="PIG-P"/>
</dbReference>
<dbReference type="PANTHER" id="PTHR46346">
    <property type="entry name" value="PHOSPHATIDYLINOSITOL N-ACETYLGLUCOSAMINYLTRANSFERASE SUBUNIT P"/>
    <property type="match status" value="1"/>
</dbReference>
<keyword evidence="3 5" id="KW-1133">Transmembrane helix</keyword>
<feature type="transmembrane region" description="Helical" evidence="5">
    <location>
        <begin position="66"/>
        <end position="88"/>
    </location>
</feature>
<dbReference type="EMBL" id="HE806316">
    <property type="protein sequence ID" value="CCH58490.1"/>
    <property type="molecule type" value="Genomic_DNA"/>
</dbReference>
<evidence type="ECO:0000256" key="1">
    <source>
        <dbReference type="ARBA" id="ARBA00004141"/>
    </source>
</evidence>
<sequence length="146" mass="16749">MPNKRTNVNMGKSFSREYFYWSMHFAAITVLSLCLILTFLPSIDKSTKESLGLVNFCADLLPNRRWLLVFECTVLMSMMFTYMGLLMYNEDVLTKNLDDITTIIDKDGNLVITNDTKKFIQDFAQNETSGIADLPIMDVCQILYAD</sequence>
<evidence type="ECO:0000256" key="2">
    <source>
        <dbReference type="ARBA" id="ARBA00022692"/>
    </source>
</evidence>
<name>I2GWI8_HENB6</name>
<dbReference type="HOGENOM" id="CLU_081616_4_0_1"/>
<dbReference type="Proteomes" id="UP000002866">
    <property type="component" value="Chromosome 1"/>
</dbReference>
<reference evidence="7 8" key="1">
    <citation type="journal article" date="2011" name="Proc. Natl. Acad. Sci. U.S.A.">
        <title>Evolutionary erosion of yeast sex chromosomes by mating-type switching accidents.</title>
        <authorList>
            <person name="Gordon J.L."/>
            <person name="Armisen D."/>
            <person name="Proux-Wera E."/>
            <person name="Oheigeartaigh S.S."/>
            <person name="Byrne K.P."/>
            <person name="Wolfe K.H."/>
        </authorList>
    </citation>
    <scope>NUCLEOTIDE SEQUENCE [LARGE SCALE GENOMIC DNA]</scope>
    <source>
        <strain evidence="8">ATCC 34711 / CBS 6284 / DSM 70876 / NBRC 10599 / NRRL Y-10934 / UCD 77-7</strain>
    </source>
</reference>
<dbReference type="InterPro" id="IPR052263">
    <property type="entry name" value="GPI_Anchor_Biosynth"/>
</dbReference>
<dbReference type="OMA" id="WLLVFEC"/>
<dbReference type="OrthoDB" id="690928at2759"/>
<evidence type="ECO:0000256" key="5">
    <source>
        <dbReference type="SAM" id="Phobius"/>
    </source>
</evidence>
<dbReference type="FunCoup" id="I2GWI8">
    <property type="interactions" value="46"/>
</dbReference>
<keyword evidence="4 5" id="KW-0472">Membrane</keyword>
<evidence type="ECO:0000313" key="7">
    <source>
        <dbReference type="EMBL" id="CCH58490.1"/>
    </source>
</evidence>
<dbReference type="Pfam" id="PF08510">
    <property type="entry name" value="PIG-P"/>
    <property type="match status" value="1"/>
</dbReference>
<evidence type="ECO:0000313" key="8">
    <source>
        <dbReference type="Proteomes" id="UP000002866"/>
    </source>
</evidence>
<feature type="transmembrane region" description="Helical" evidence="5">
    <location>
        <begin position="21"/>
        <end position="43"/>
    </location>
</feature>
<dbReference type="RefSeq" id="XP_004178009.1">
    <property type="nucleotide sequence ID" value="XM_004177961.1"/>
</dbReference>
<organism evidence="7 8">
    <name type="scientific">Henningerozyma blattae (strain ATCC 34711 / CBS 6284 / DSM 70876 / NBRC 10599 / NRRL Y-10934 / UCD 77-7)</name>
    <name type="common">Yeast</name>
    <name type="synonym">Tetrapisispora blattae</name>
    <dbReference type="NCBI Taxonomy" id="1071380"/>
    <lineage>
        <taxon>Eukaryota</taxon>
        <taxon>Fungi</taxon>
        <taxon>Dikarya</taxon>
        <taxon>Ascomycota</taxon>
        <taxon>Saccharomycotina</taxon>
        <taxon>Saccharomycetes</taxon>
        <taxon>Saccharomycetales</taxon>
        <taxon>Saccharomycetaceae</taxon>
        <taxon>Henningerozyma</taxon>
    </lineage>
</organism>
<evidence type="ECO:0000256" key="4">
    <source>
        <dbReference type="ARBA" id="ARBA00023136"/>
    </source>
</evidence>
<dbReference type="PANTHER" id="PTHR46346:SF1">
    <property type="entry name" value="PHOSPHATIDYLINOSITOL N-ACETYLGLUCOSAMINYLTRANSFERASE SUBUNIT P"/>
    <property type="match status" value="1"/>
</dbReference>
<comment type="subcellular location">
    <subcellularLocation>
        <location evidence="1">Membrane</location>
        <topology evidence="1">Multi-pass membrane protein</topology>
    </subcellularLocation>
</comment>
<keyword evidence="2 5" id="KW-0812">Transmembrane</keyword>
<dbReference type="GeneID" id="14492750"/>
<dbReference type="KEGG" id="tbl:TBLA_0A06990"/>
<proteinExistence type="predicted"/>
<dbReference type="GO" id="GO:0006506">
    <property type="term" value="P:GPI anchor biosynthetic process"/>
    <property type="evidence" value="ECO:0007669"/>
    <property type="project" value="EnsemblFungi"/>
</dbReference>
<accession>I2GWI8</accession>
<dbReference type="AlphaFoldDB" id="I2GWI8"/>
<gene>
    <name evidence="7" type="primary">TBLA0A06990</name>
    <name evidence="7" type="ORF">TBLA_0A06990</name>
</gene>
<dbReference type="GO" id="GO:0000506">
    <property type="term" value="C:glycosylphosphatidylinositol-N-acetylglucosaminyltransferase (GPI-GnT) complex"/>
    <property type="evidence" value="ECO:0007669"/>
    <property type="project" value="EnsemblFungi"/>
</dbReference>
<evidence type="ECO:0000256" key="3">
    <source>
        <dbReference type="ARBA" id="ARBA00022989"/>
    </source>
</evidence>
<keyword evidence="8" id="KW-1185">Reference proteome</keyword>
<dbReference type="InParanoid" id="I2GWI8"/>
<dbReference type="eggNOG" id="KOG2257">
    <property type="taxonomic scope" value="Eukaryota"/>
</dbReference>
<dbReference type="GO" id="GO:0008194">
    <property type="term" value="F:UDP-glycosyltransferase activity"/>
    <property type="evidence" value="ECO:0007669"/>
    <property type="project" value="EnsemblFungi"/>
</dbReference>